<comment type="caution">
    <text evidence="1">The sequence shown here is derived from an EMBL/GenBank/DDBJ whole genome shotgun (WGS) entry which is preliminary data.</text>
</comment>
<dbReference type="EMBL" id="BNGU01000087">
    <property type="protein sequence ID" value="GHM60125.1"/>
    <property type="molecule type" value="Genomic_DNA"/>
</dbReference>
<reference evidence="1 2" key="1">
    <citation type="journal article" date="2021" name="Microb. Ecol.">
        <title>Candidatus Mesenet longicola: Novel Endosymbionts of Brontispa longissima that Induce Cytoplasmic Incompatibility.</title>
        <authorList>
            <person name="Takano S."/>
            <person name="Gotoh Y."/>
            <person name="Hayashi T."/>
        </authorList>
    </citation>
    <scope>NUCLEOTIDE SEQUENCE [LARGE SCALE GENOMIC DNA]</scope>
    <source>
        <strain evidence="1">L5</strain>
    </source>
</reference>
<accession>A0A8J3MPP9</accession>
<name>A0A8J3MPP9_9RICK</name>
<keyword evidence="2" id="KW-1185">Reference proteome</keyword>
<protein>
    <submittedName>
        <fullName evidence="1">Uncharacterized protein</fullName>
    </submittedName>
</protein>
<dbReference type="Proteomes" id="UP000637906">
    <property type="component" value="Unassembled WGS sequence"/>
</dbReference>
<gene>
    <name evidence="1" type="ORF">sL5_11180</name>
</gene>
<dbReference type="AlphaFoldDB" id="A0A8J3MPP9"/>
<organism evidence="1 2">
    <name type="scientific">Candidatus Mesenet longicola</name>
    <dbReference type="NCBI Taxonomy" id="1892558"/>
    <lineage>
        <taxon>Bacteria</taxon>
        <taxon>Pseudomonadati</taxon>
        <taxon>Pseudomonadota</taxon>
        <taxon>Alphaproteobacteria</taxon>
        <taxon>Rickettsiales</taxon>
        <taxon>Anaplasmataceae</taxon>
        <taxon>Candidatus Mesenet</taxon>
    </lineage>
</organism>
<evidence type="ECO:0000313" key="2">
    <source>
        <dbReference type="Proteomes" id="UP000637906"/>
    </source>
</evidence>
<proteinExistence type="predicted"/>
<evidence type="ECO:0000313" key="1">
    <source>
        <dbReference type="EMBL" id="GHM60125.1"/>
    </source>
</evidence>
<sequence length="112" mass="13041">MPDTNNKIGGEMHQININHSYIDELQEKFSGINFKRLEKTDGMYITNPNNKSTSNDAKIFKETQIKRILRGALSPLVPQAIKNKKKIKMKIKFINLTILKVYNQMKDMLFKI</sequence>